<gene>
    <name evidence="4" type="ORF">FOE78_11120</name>
</gene>
<dbReference type="Gene3D" id="1.25.40.20">
    <property type="entry name" value="Ankyrin repeat-containing domain"/>
    <property type="match status" value="3"/>
</dbReference>
<reference evidence="4 5" key="1">
    <citation type="submission" date="2019-07" db="EMBL/GenBank/DDBJ databases">
        <title>Microlunatus dokdonensis sp. nov. isolated from the rhizospheric soil of the wild plant Elymus tsukushiensis.</title>
        <authorList>
            <person name="Ghim S.-Y."/>
            <person name="Hwang Y.-J."/>
            <person name="Son J.-S."/>
            <person name="Shin J.-H."/>
        </authorList>
    </citation>
    <scope>NUCLEOTIDE SEQUENCE [LARGE SCALE GENOMIC DNA]</scope>
    <source>
        <strain evidence="4 5">KUDC0627</strain>
    </source>
</reference>
<proteinExistence type="predicted"/>
<dbReference type="AlphaFoldDB" id="A0A516PYY9"/>
<dbReference type="Pfam" id="PF12796">
    <property type="entry name" value="Ank_2"/>
    <property type="match status" value="1"/>
</dbReference>
<dbReference type="InterPro" id="IPR036770">
    <property type="entry name" value="Ankyrin_rpt-contain_sf"/>
</dbReference>
<dbReference type="PANTHER" id="PTHR24198:SF165">
    <property type="entry name" value="ANKYRIN REPEAT-CONTAINING PROTEIN-RELATED"/>
    <property type="match status" value="1"/>
</dbReference>
<dbReference type="SUPFAM" id="SSF48403">
    <property type="entry name" value="Ankyrin repeat"/>
    <property type="match status" value="1"/>
</dbReference>
<dbReference type="SMART" id="SM00248">
    <property type="entry name" value="ANK"/>
    <property type="match status" value="5"/>
</dbReference>
<feature type="repeat" description="ANK" evidence="3">
    <location>
        <begin position="441"/>
        <end position="473"/>
    </location>
</feature>
<dbReference type="RefSeq" id="WP_143986344.1">
    <property type="nucleotide sequence ID" value="NZ_CP041692.1"/>
</dbReference>
<keyword evidence="2 3" id="KW-0040">ANK repeat</keyword>
<protein>
    <submittedName>
        <fullName evidence="4">Ankyrin repeat domain-containing protein</fullName>
    </submittedName>
</protein>
<dbReference type="OrthoDB" id="928522at2"/>
<keyword evidence="5" id="KW-1185">Reference proteome</keyword>
<organism evidence="4 5">
    <name type="scientific">Microlunatus elymi</name>
    <dbReference type="NCBI Taxonomy" id="2596828"/>
    <lineage>
        <taxon>Bacteria</taxon>
        <taxon>Bacillati</taxon>
        <taxon>Actinomycetota</taxon>
        <taxon>Actinomycetes</taxon>
        <taxon>Propionibacteriales</taxon>
        <taxon>Propionibacteriaceae</taxon>
        <taxon>Microlunatus</taxon>
    </lineage>
</organism>
<dbReference type="PANTHER" id="PTHR24198">
    <property type="entry name" value="ANKYRIN REPEAT AND PROTEIN KINASE DOMAIN-CONTAINING PROTEIN"/>
    <property type="match status" value="1"/>
</dbReference>
<evidence type="ECO:0000313" key="5">
    <source>
        <dbReference type="Proteomes" id="UP000319263"/>
    </source>
</evidence>
<dbReference type="PROSITE" id="PS50088">
    <property type="entry name" value="ANK_REPEAT"/>
    <property type="match status" value="2"/>
</dbReference>
<evidence type="ECO:0000256" key="1">
    <source>
        <dbReference type="ARBA" id="ARBA00022737"/>
    </source>
</evidence>
<sequence>MPTDAPAVRRLPDQPDLDHLKGQAKSLQRGVRAADPDAVALVRQFDRAAETAADFALTSAQRVIARSYGFPGWSRLREHVKIINDYTRFPEPAASADESDESDDPVILVDRFLRLATLNYTQDHVGAGGAARDLLARRPELAGADVYTMAATGAADELAEALRHSPESVDIDGGPFGWPPLLYLCYGRLGDVAGRSAIRAAQVLLDAGADPNAGFLWHGMPSPFTALTGVFGGGEQDQPPHRHAEALARLLLEAGADPNDNQALYNRSFRRSDDHLRLLFDYGLGTAVDGPWRRRLGDHYPSVTQMITEQLRWAADAGMLERARLLLDHGVDVDGRGYHPIFGDQTPYQLAVRAGNLQLADLLADRGADTRSIGPADLLLGACLAGDADAVRSLTRQHPTSVQQVHDRWPDAIWRAADKGRIDGVRLLLELGFDPNVPGRFHTTALHQAAHDGRADLVTLLLAHGADPTQLEDRFHARPSGWAEHGGHPDLARRLRAAEQH</sequence>
<dbReference type="EMBL" id="CP041692">
    <property type="protein sequence ID" value="QDP96378.1"/>
    <property type="molecule type" value="Genomic_DNA"/>
</dbReference>
<evidence type="ECO:0000313" key="4">
    <source>
        <dbReference type="EMBL" id="QDP96378.1"/>
    </source>
</evidence>
<accession>A0A516PYY9</accession>
<name>A0A516PYY9_9ACTN</name>
<dbReference type="Proteomes" id="UP000319263">
    <property type="component" value="Chromosome"/>
</dbReference>
<evidence type="ECO:0000256" key="2">
    <source>
        <dbReference type="ARBA" id="ARBA00023043"/>
    </source>
</evidence>
<dbReference type="InterPro" id="IPR002110">
    <property type="entry name" value="Ankyrin_rpt"/>
</dbReference>
<dbReference type="KEGG" id="mik:FOE78_11120"/>
<keyword evidence="1" id="KW-0677">Repeat</keyword>
<evidence type="ECO:0000256" key="3">
    <source>
        <dbReference type="PROSITE-ProRule" id="PRU00023"/>
    </source>
</evidence>
<feature type="repeat" description="ANK" evidence="3">
    <location>
        <begin position="343"/>
        <end position="375"/>
    </location>
</feature>
<dbReference type="PROSITE" id="PS50297">
    <property type="entry name" value="ANK_REP_REGION"/>
    <property type="match status" value="2"/>
</dbReference>